<protein>
    <submittedName>
        <fullName evidence="1">Uncharacterized protein</fullName>
    </submittedName>
</protein>
<proteinExistence type="predicted"/>
<dbReference type="Proteomes" id="UP000095657">
    <property type="component" value="Unassembled WGS sequence"/>
</dbReference>
<gene>
    <name evidence="1" type="ORF">ERS852494_03700</name>
</gene>
<accession>A0A174SUI2</accession>
<evidence type="ECO:0000313" key="1">
    <source>
        <dbReference type="EMBL" id="CUQ01464.1"/>
    </source>
</evidence>
<reference evidence="1 2" key="1">
    <citation type="submission" date="2015-09" db="EMBL/GenBank/DDBJ databases">
        <authorList>
            <consortium name="Pathogen Informatics"/>
        </authorList>
    </citation>
    <scope>NUCLEOTIDE SEQUENCE [LARGE SCALE GENOMIC DNA]</scope>
    <source>
        <strain evidence="1 2">2789STDY5834880</strain>
    </source>
</reference>
<evidence type="ECO:0000313" key="2">
    <source>
        <dbReference type="Proteomes" id="UP000095657"/>
    </source>
</evidence>
<organism evidence="1 2">
    <name type="scientific">Bacteroides caccae</name>
    <dbReference type="NCBI Taxonomy" id="47678"/>
    <lineage>
        <taxon>Bacteria</taxon>
        <taxon>Pseudomonadati</taxon>
        <taxon>Bacteroidota</taxon>
        <taxon>Bacteroidia</taxon>
        <taxon>Bacteroidales</taxon>
        <taxon>Bacteroidaceae</taxon>
        <taxon>Bacteroides</taxon>
    </lineage>
</organism>
<dbReference type="AlphaFoldDB" id="A0A174SUI2"/>
<dbReference type="EMBL" id="CZAI01000010">
    <property type="protein sequence ID" value="CUQ01464.1"/>
    <property type="molecule type" value="Genomic_DNA"/>
</dbReference>
<name>A0A174SUI2_9BACE</name>
<sequence>MGYGDVRCKHLTGSIVKADIKLFGDIPKKIKCKRVHFILNKYMTCSIKHLISVITLTDSYFILIKVSNTNTSDIGKGLKSII</sequence>